<protein>
    <recommendedName>
        <fullName evidence="2">histidine kinase</fullName>
        <ecNumber evidence="2">2.7.13.3</ecNumber>
    </recommendedName>
</protein>
<evidence type="ECO:0000256" key="4">
    <source>
        <dbReference type="ARBA" id="ARBA00022679"/>
    </source>
</evidence>
<dbReference type="SUPFAM" id="SSF55874">
    <property type="entry name" value="ATPase domain of HSP90 chaperone/DNA topoisomerase II/histidine kinase"/>
    <property type="match status" value="1"/>
</dbReference>
<sequence>MDDLLAQFLIEGRDLVGQAHGDLRALSADMADARAFDSLFRATHTLKGSVALFDMAPAEALLHAAETLLDRARRAGVALSARQMEALVVVIDQVDRWIDAMDAQGALDDDAADIAAQLATALALDGAAQAPRVQRADAPQPGATTVFHFTPDPESFFRGEDPLATLAAVPGLLSLEMLPAEPWPSLDLLDPFRCMVRFEGTSSASPDGVRAAFRLVPDQIEIEAAQEATPDAGPGPADGIAATAESGGSVLRVDGARLDRLATQTGELVVAVHALQALASEIAARDPALGMAFRRAQAGIERASTALRQSVADVRLVSLQPVLRRLPRLARELGATLGKPLHFTLTGDDTRVDKQIADGLFEPLLHLVRNAIDHGLETPEERAAAGKPAQGQVTLAIAARGERLVISLTDDGRGISADQIRAGAVARGLIDAADAADLTDMQAIRLIFARGFSTAAHVTDVSGRGVGMDAVSAAVERLHGTIEIESAVGTGTTIRLLLPLAAITTRLLTIHAGGERYAVPFDQVGETVRLSASEIQQLGRGEACVIRDRTVPVVDLGEALGGTREQSGHARLIVSQAAGEPVAFRVAAFGERLDAVVSERRGLIARLPAIVGTSLLADGTVLLVLDLAELAA</sequence>
<keyword evidence="4 11" id="KW-0808">Transferase</keyword>
<dbReference type="Gene3D" id="1.20.120.160">
    <property type="entry name" value="HPT domain"/>
    <property type="match status" value="1"/>
</dbReference>
<evidence type="ECO:0000256" key="1">
    <source>
        <dbReference type="ARBA" id="ARBA00000085"/>
    </source>
</evidence>
<dbReference type="InterPro" id="IPR036061">
    <property type="entry name" value="CheW-like_dom_sf"/>
</dbReference>
<dbReference type="PROSITE" id="PS50109">
    <property type="entry name" value="HIS_KIN"/>
    <property type="match status" value="1"/>
</dbReference>
<keyword evidence="3 7" id="KW-0597">Phosphoprotein</keyword>
<dbReference type="RefSeq" id="WP_184151801.1">
    <property type="nucleotide sequence ID" value="NZ_JACHKA010000001.1"/>
</dbReference>
<feature type="domain" description="HPt" evidence="10">
    <location>
        <begin position="1"/>
        <end position="104"/>
    </location>
</feature>
<evidence type="ECO:0000259" key="8">
    <source>
        <dbReference type="PROSITE" id="PS50109"/>
    </source>
</evidence>
<keyword evidence="12" id="KW-1185">Reference proteome</keyword>
<dbReference type="InterPro" id="IPR004105">
    <property type="entry name" value="CheA-like_dim"/>
</dbReference>
<evidence type="ECO:0000256" key="2">
    <source>
        <dbReference type="ARBA" id="ARBA00012438"/>
    </source>
</evidence>
<dbReference type="SMART" id="SM01231">
    <property type="entry name" value="H-kinase_dim"/>
    <property type="match status" value="1"/>
</dbReference>
<dbReference type="Pfam" id="PF01584">
    <property type="entry name" value="CheW"/>
    <property type="match status" value="1"/>
</dbReference>
<dbReference type="Gene3D" id="1.10.287.560">
    <property type="entry name" value="Histidine kinase CheA-like, homodimeric domain"/>
    <property type="match status" value="1"/>
</dbReference>
<evidence type="ECO:0000259" key="9">
    <source>
        <dbReference type="PROSITE" id="PS50851"/>
    </source>
</evidence>
<dbReference type="SMART" id="SM00260">
    <property type="entry name" value="CheW"/>
    <property type="match status" value="1"/>
</dbReference>
<dbReference type="InterPro" id="IPR003594">
    <property type="entry name" value="HATPase_dom"/>
</dbReference>
<organism evidence="11 12">
    <name type="scientific">Sphingobium lignivorans</name>
    <dbReference type="NCBI Taxonomy" id="2735886"/>
    <lineage>
        <taxon>Bacteria</taxon>
        <taxon>Pseudomonadati</taxon>
        <taxon>Pseudomonadota</taxon>
        <taxon>Alphaproteobacteria</taxon>
        <taxon>Sphingomonadales</taxon>
        <taxon>Sphingomonadaceae</taxon>
        <taxon>Sphingobium</taxon>
    </lineage>
</organism>
<proteinExistence type="predicted"/>
<feature type="modified residue" description="Phosphohistidine" evidence="7">
    <location>
        <position position="44"/>
    </location>
</feature>
<dbReference type="InterPro" id="IPR036641">
    <property type="entry name" value="HPT_dom_sf"/>
</dbReference>
<dbReference type="EMBL" id="JACHKA010000001">
    <property type="protein sequence ID" value="MBB5985424.1"/>
    <property type="molecule type" value="Genomic_DNA"/>
</dbReference>
<dbReference type="SMART" id="SM00073">
    <property type="entry name" value="HPT"/>
    <property type="match status" value="1"/>
</dbReference>
<dbReference type="Gene3D" id="2.40.50.180">
    <property type="entry name" value="CheA-289, Domain 4"/>
    <property type="match status" value="1"/>
</dbReference>
<dbReference type="Proteomes" id="UP001138540">
    <property type="component" value="Unassembled WGS sequence"/>
</dbReference>
<evidence type="ECO:0000256" key="7">
    <source>
        <dbReference type="PROSITE-ProRule" id="PRU00110"/>
    </source>
</evidence>
<dbReference type="Pfam" id="PF01627">
    <property type="entry name" value="Hpt"/>
    <property type="match status" value="1"/>
</dbReference>
<dbReference type="InterPro" id="IPR036890">
    <property type="entry name" value="HATPase_C_sf"/>
</dbReference>
<evidence type="ECO:0000313" key="11">
    <source>
        <dbReference type="EMBL" id="MBB5985424.1"/>
    </source>
</evidence>
<evidence type="ECO:0000256" key="6">
    <source>
        <dbReference type="ARBA" id="ARBA00023012"/>
    </source>
</evidence>
<dbReference type="PRINTS" id="PR00344">
    <property type="entry name" value="BCTRLSENSOR"/>
</dbReference>
<reference evidence="11 12" key="1">
    <citation type="submission" date="2020-08" db="EMBL/GenBank/DDBJ databases">
        <title>Exploring microbial biodiversity for novel pathways involved in the catabolism of aromatic compounds derived from lignin.</title>
        <authorList>
            <person name="Elkins J."/>
        </authorList>
    </citation>
    <scope>NUCLEOTIDE SEQUENCE [LARGE SCALE GENOMIC DNA]</scope>
    <source>
        <strain evidence="11 12">B1D3A</strain>
    </source>
</reference>
<comment type="catalytic activity">
    <reaction evidence="1">
        <text>ATP + protein L-histidine = ADP + protein N-phospho-L-histidine.</text>
        <dbReference type="EC" id="2.7.13.3"/>
    </reaction>
</comment>
<dbReference type="SMART" id="SM00387">
    <property type="entry name" value="HATPase_c"/>
    <property type="match status" value="1"/>
</dbReference>
<comment type="caution">
    <text evidence="11">The sequence shown here is derived from an EMBL/GenBank/DDBJ whole genome shotgun (WGS) entry which is preliminary data.</text>
</comment>
<dbReference type="InterPro" id="IPR002545">
    <property type="entry name" value="CheW-lke_dom"/>
</dbReference>
<accession>A0ABR6NDS5</accession>
<dbReference type="PANTHER" id="PTHR43395:SF1">
    <property type="entry name" value="CHEMOTAXIS PROTEIN CHEA"/>
    <property type="match status" value="1"/>
</dbReference>
<dbReference type="InterPro" id="IPR004358">
    <property type="entry name" value="Sig_transdc_His_kin-like_C"/>
</dbReference>
<keyword evidence="6" id="KW-0902">Two-component regulatory system</keyword>
<dbReference type="InterPro" id="IPR051315">
    <property type="entry name" value="Bact_Chemotaxis_CheA"/>
</dbReference>
<feature type="domain" description="Histidine kinase" evidence="8">
    <location>
        <begin position="270"/>
        <end position="502"/>
    </location>
</feature>
<dbReference type="GO" id="GO:0004673">
    <property type="term" value="F:protein histidine kinase activity"/>
    <property type="evidence" value="ECO:0007669"/>
    <property type="project" value="UniProtKB-EC"/>
</dbReference>
<dbReference type="InterPro" id="IPR008207">
    <property type="entry name" value="Sig_transdc_His_kin_Hpt_dom"/>
</dbReference>
<dbReference type="SUPFAM" id="SSF50341">
    <property type="entry name" value="CheW-like"/>
    <property type="match status" value="1"/>
</dbReference>
<dbReference type="Pfam" id="PF02895">
    <property type="entry name" value="H-kinase_dim"/>
    <property type="match status" value="1"/>
</dbReference>
<gene>
    <name evidence="11" type="ORF">HNP60_001398</name>
</gene>
<dbReference type="Gene3D" id="3.30.565.10">
    <property type="entry name" value="Histidine kinase-like ATPase, C-terminal domain"/>
    <property type="match status" value="1"/>
</dbReference>
<dbReference type="InterPro" id="IPR005467">
    <property type="entry name" value="His_kinase_dom"/>
</dbReference>
<dbReference type="Pfam" id="PF02518">
    <property type="entry name" value="HATPase_c"/>
    <property type="match status" value="1"/>
</dbReference>
<dbReference type="PROSITE" id="PS50851">
    <property type="entry name" value="CHEW"/>
    <property type="match status" value="1"/>
</dbReference>
<dbReference type="PANTHER" id="PTHR43395">
    <property type="entry name" value="SENSOR HISTIDINE KINASE CHEA"/>
    <property type="match status" value="1"/>
</dbReference>
<evidence type="ECO:0000259" key="10">
    <source>
        <dbReference type="PROSITE" id="PS50894"/>
    </source>
</evidence>
<evidence type="ECO:0000256" key="5">
    <source>
        <dbReference type="ARBA" id="ARBA00022777"/>
    </source>
</evidence>
<dbReference type="EC" id="2.7.13.3" evidence="2"/>
<dbReference type="InterPro" id="IPR037006">
    <property type="entry name" value="CheA-like_homodim_sf"/>
</dbReference>
<name>A0ABR6NDS5_9SPHN</name>
<feature type="domain" description="CheW-like" evidence="9">
    <location>
        <begin position="504"/>
        <end position="632"/>
    </location>
</feature>
<keyword evidence="5 11" id="KW-0418">Kinase</keyword>
<evidence type="ECO:0000256" key="3">
    <source>
        <dbReference type="ARBA" id="ARBA00022553"/>
    </source>
</evidence>
<dbReference type="CDD" id="cd00088">
    <property type="entry name" value="HPT"/>
    <property type="match status" value="1"/>
</dbReference>
<dbReference type="SUPFAM" id="SSF47226">
    <property type="entry name" value="Histidine-containing phosphotransfer domain, HPT domain"/>
    <property type="match status" value="1"/>
</dbReference>
<dbReference type="PROSITE" id="PS50894">
    <property type="entry name" value="HPT"/>
    <property type="match status" value="1"/>
</dbReference>
<evidence type="ECO:0000313" key="12">
    <source>
        <dbReference type="Proteomes" id="UP001138540"/>
    </source>
</evidence>